<dbReference type="EMBL" id="CP054492">
    <property type="protein sequence ID" value="QOY52772.1"/>
    <property type="molecule type" value="Genomic_DNA"/>
</dbReference>
<dbReference type="PANTHER" id="PTHR39169:SF1">
    <property type="entry name" value="MONOOXYGENASE YDHR-RELATED"/>
    <property type="match status" value="1"/>
</dbReference>
<keyword evidence="2" id="KW-1185">Reference proteome</keyword>
<dbReference type="GO" id="GO:0004497">
    <property type="term" value="F:monooxygenase activity"/>
    <property type="evidence" value="ECO:0007669"/>
    <property type="project" value="UniProtKB-KW"/>
</dbReference>
<dbReference type="Proteomes" id="UP000593994">
    <property type="component" value="Chromosome"/>
</dbReference>
<dbReference type="Gene3D" id="3.30.70.100">
    <property type="match status" value="1"/>
</dbReference>
<accession>A0A7S7LWL7</accession>
<dbReference type="SUPFAM" id="SSF54909">
    <property type="entry name" value="Dimeric alpha+beta barrel"/>
    <property type="match status" value="1"/>
</dbReference>
<keyword evidence="1" id="KW-0503">Monooxygenase</keyword>
<dbReference type="PANTHER" id="PTHR39169">
    <property type="match status" value="1"/>
</dbReference>
<name>A0A7S7LWL7_9BACT</name>
<proteinExistence type="predicted"/>
<dbReference type="KEGG" id="sbal:HUE88_03545"/>
<keyword evidence="1" id="KW-0560">Oxidoreductase</keyword>
<dbReference type="AlphaFoldDB" id="A0A7S7LWL7"/>
<gene>
    <name evidence="1" type="ORF">HUE88_03545</name>
</gene>
<sequence>MKYILQVDFPHDGLFNEEFSAAFVDLAKEIAQEQGLVWKLWTENEESKEAGGIYLFDNIDDANRYLDMHTQRLESFGYSNIRAKVFKVNEPLSLITKAPL</sequence>
<evidence type="ECO:0000313" key="2">
    <source>
        <dbReference type="Proteomes" id="UP000593994"/>
    </source>
</evidence>
<dbReference type="RefSeq" id="WP_194371135.1">
    <property type="nucleotide sequence ID" value="NZ_CP054492.1"/>
</dbReference>
<organism evidence="1 2">
    <name type="scientific">Candidatus Sulfurimonas baltica</name>
    <dbReference type="NCBI Taxonomy" id="2740404"/>
    <lineage>
        <taxon>Bacteria</taxon>
        <taxon>Pseudomonadati</taxon>
        <taxon>Campylobacterota</taxon>
        <taxon>Epsilonproteobacteria</taxon>
        <taxon>Campylobacterales</taxon>
        <taxon>Sulfurimonadaceae</taxon>
        <taxon>Sulfurimonas</taxon>
    </lineage>
</organism>
<protein>
    <submittedName>
        <fullName evidence="1">Monooxygenase</fullName>
    </submittedName>
</protein>
<dbReference type="InterPro" id="IPR011008">
    <property type="entry name" value="Dimeric_a/b-barrel"/>
</dbReference>
<dbReference type="InterPro" id="IPR014910">
    <property type="entry name" value="YdhR"/>
</dbReference>
<evidence type="ECO:0000313" key="1">
    <source>
        <dbReference type="EMBL" id="QOY52772.1"/>
    </source>
</evidence>
<dbReference type="Pfam" id="PF08803">
    <property type="entry name" value="ydhR"/>
    <property type="match status" value="1"/>
</dbReference>
<dbReference type="NCBIfam" id="NF008333">
    <property type="entry name" value="PRK11118.1"/>
    <property type="match status" value="1"/>
</dbReference>
<reference evidence="1 2" key="1">
    <citation type="submission" date="2020-05" db="EMBL/GenBank/DDBJ databases">
        <title>Sulfurimonas marisnigri, sp. nov., and Sulfurimonas baltica, sp. nov., manganese oxide reducing chemolithoautotrophs of the class Epsilonproteobacteria isolated from the pelagic redoxclines of the Black and Baltic Seas and emended description of the genus Sulfurimonas.</title>
        <authorList>
            <person name="Henkel J.V."/>
            <person name="Laudan C."/>
            <person name="Werner J."/>
            <person name="Neu T."/>
            <person name="Plewe S."/>
            <person name="Sproer C."/>
            <person name="Bunk B."/>
            <person name="Schulz-Vogt H.N."/>
        </authorList>
    </citation>
    <scope>NUCLEOTIDE SEQUENCE [LARGE SCALE GENOMIC DNA]</scope>
    <source>
        <strain evidence="1 2">GD2</strain>
    </source>
</reference>